<dbReference type="PROSITE" id="PS00028">
    <property type="entry name" value="ZINC_FINGER_C2H2_1"/>
    <property type="match status" value="2"/>
</dbReference>
<dbReference type="Proteomes" id="UP000192247">
    <property type="component" value="Unassembled WGS sequence"/>
</dbReference>
<comment type="caution">
    <text evidence="7">The sequence shown here is derived from an EMBL/GenBank/DDBJ whole genome shotgun (WGS) entry which is preliminary data.</text>
</comment>
<gene>
    <name evidence="7" type="ORF">BIW11_11592</name>
</gene>
<dbReference type="GO" id="GO:0045944">
    <property type="term" value="P:positive regulation of transcription by RNA polymerase II"/>
    <property type="evidence" value="ECO:0007669"/>
    <property type="project" value="TreeGrafter"/>
</dbReference>
<evidence type="ECO:0000259" key="6">
    <source>
        <dbReference type="PROSITE" id="PS50157"/>
    </source>
</evidence>
<dbReference type="EMBL" id="MNPL01017312">
    <property type="protein sequence ID" value="OQR70509.1"/>
    <property type="molecule type" value="Genomic_DNA"/>
</dbReference>
<dbReference type="GO" id="GO:0008270">
    <property type="term" value="F:zinc ion binding"/>
    <property type="evidence" value="ECO:0007669"/>
    <property type="project" value="UniProtKB-KW"/>
</dbReference>
<keyword evidence="2" id="KW-0677">Repeat</keyword>
<feature type="domain" description="C2H2-type" evidence="6">
    <location>
        <begin position="20"/>
        <end position="47"/>
    </location>
</feature>
<dbReference type="SUPFAM" id="SSF57667">
    <property type="entry name" value="beta-beta-alpha zinc fingers"/>
    <property type="match status" value="1"/>
</dbReference>
<dbReference type="STRING" id="418985.A0A1V9XAE8"/>
<sequence length="133" mass="15184">MDLFAVPGWTLGRKRAVDGRKCLICDRVFYNNSSLRRHMERHETIRKRYNCQVCHKRFTRKDYIKDHMINVHGMLMMRSSDKALIEASLLPVVSGPDGDLDQQIPLLPGGHLHPSASGNSLALHDFMKSEAIL</sequence>
<accession>A0A1V9XAE8</accession>
<dbReference type="AlphaFoldDB" id="A0A1V9XAE8"/>
<dbReference type="SMART" id="SM00355">
    <property type="entry name" value="ZnF_C2H2"/>
    <property type="match status" value="2"/>
</dbReference>
<organism evidence="7 8">
    <name type="scientific">Tropilaelaps mercedesae</name>
    <dbReference type="NCBI Taxonomy" id="418985"/>
    <lineage>
        <taxon>Eukaryota</taxon>
        <taxon>Metazoa</taxon>
        <taxon>Ecdysozoa</taxon>
        <taxon>Arthropoda</taxon>
        <taxon>Chelicerata</taxon>
        <taxon>Arachnida</taxon>
        <taxon>Acari</taxon>
        <taxon>Parasitiformes</taxon>
        <taxon>Mesostigmata</taxon>
        <taxon>Gamasina</taxon>
        <taxon>Dermanyssoidea</taxon>
        <taxon>Laelapidae</taxon>
        <taxon>Tropilaelaps</taxon>
    </lineage>
</organism>
<dbReference type="InterPro" id="IPR050688">
    <property type="entry name" value="Zinc_finger/UBP_domain"/>
</dbReference>
<protein>
    <submittedName>
        <fullName evidence="7">PR domain zinc finger protein-like</fullName>
    </submittedName>
</protein>
<reference evidence="7 8" key="1">
    <citation type="journal article" date="2017" name="Gigascience">
        <title>Draft genome of the honey bee ectoparasitic mite, Tropilaelaps mercedesae, is shaped by the parasitic life history.</title>
        <authorList>
            <person name="Dong X."/>
            <person name="Armstrong S.D."/>
            <person name="Xia D."/>
            <person name="Makepeace B.L."/>
            <person name="Darby A.C."/>
            <person name="Kadowaki T."/>
        </authorList>
    </citation>
    <scope>NUCLEOTIDE SEQUENCE [LARGE SCALE GENOMIC DNA]</scope>
    <source>
        <strain evidence="7">Wuxi-XJTLU</strain>
    </source>
</reference>
<dbReference type="InterPro" id="IPR036236">
    <property type="entry name" value="Znf_C2H2_sf"/>
</dbReference>
<evidence type="ECO:0000313" key="7">
    <source>
        <dbReference type="EMBL" id="OQR70509.1"/>
    </source>
</evidence>
<evidence type="ECO:0000256" key="3">
    <source>
        <dbReference type="ARBA" id="ARBA00022771"/>
    </source>
</evidence>
<dbReference type="GO" id="GO:0005634">
    <property type="term" value="C:nucleus"/>
    <property type="evidence" value="ECO:0007669"/>
    <property type="project" value="TreeGrafter"/>
</dbReference>
<keyword evidence="1" id="KW-0479">Metal-binding</keyword>
<dbReference type="Pfam" id="PF00096">
    <property type="entry name" value="zf-C2H2"/>
    <property type="match status" value="2"/>
</dbReference>
<dbReference type="InParanoid" id="A0A1V9XAE8"/>
<keyword evidence="3 5" id="KW-0863">Zinc-finger</keyword>
<dbReference type="OrthoDB" id="6410631at2759"/>
<evidence type="ECO:0000256" key="5">
    <source>
        <dbReference type="PROSITE-ProRule" id="PRU00042"/>
    </source>
</evidence>
<feature type="domain" description="C2H2-type" evidence="6">
    <location>
        <begin position="49"/>
        <end position="72"/>
    </location>
</feature>
<proteinExistence type="predicted"/>
<evidence type="ECO:0000256" key="2">
    <source>
        <dbReference type="ARBA" id="ARBA00022737"/>
    </source>
</evidence>
<dbReference type="PANTHER" id="PTHR24403:SF67">
    <property type="entry name" value="FI01116P-RELATED"/>
    <property type="match status" value="1"/>
</dbReference>
<dbReference type="PANTHER" id="PTHR24403">
    <property type="entry name" value="ZINC FINGER PROTEIN"/>
    <property type="match status" value="1"/>
</dbReference>
<evidence type="ECO:0000256" key="4">
    <source>
        <dbReference type="ARBA" id="ARBA00022833"/>
    </source>
</evidence>
<dbReference type="Gene3D" id="3.30.160.60">
    <property type="entry name" value="Classic Zinc Finger"/>
    <property type="match status" value="1"/>
</dbReference>
<keyword evidence="4" id="KW-0862">Zinc</keyword>
<evidence type="ECO:0000313" key="8">
    <source>
        <dbReference type="Proteomes" id="UP000192247"/>
    </source>
</evidence>
<keyword evidence="8" id="KW-1185">Reference proteome</keyword>
<dbReference type="FunFam" id="3.30.160.60:FF:000100">
    <property type="entry name" value="Zinc finger 45-like"/>
    <property type="match status" value="1"/>
</dbReference>
<dbReference type="InterPro" id="IPR013087">
    <property type="entry name" value="Znf_C2H2_type"/>
</dbReference>
<name>A0A1V9XAE8_9ACAR</name>
<evidence type="ECO:0000256" key="1">
    <source>
        <dbReference type="ARBA" id="ARBA00022723"/>
    </source>
</evidence>
<dbReference type="PROSITE" id="PS50157">
    <property type="entry name" value="ZINC_FINGER_C2H2_2"/>
    <property type="match status" value="2"/>
</dbReference>